<accession>A2C8M3</accession>
<dbReference type="Proteomes" id="UP000002274">
    <property type="component" value="Chromosome"/>
</dbReference>
<evidence type="ECO:0000313" key="2">
    <source>
        <dbReference type="EMBL" id="ABM77833.1"/>
    </source>
</evidence>
<reference evidence="2 3" key="1">
    <citation type="journal article" date="2007" name="PLoS Genet.">
        <title>Patterns and implications of gene gain and loss in the evolution of Prochlorococcus.</title>
        <authorList>
            <person name="Kettler G.C."/>
            <person name="Martiny A.C."/>
            <person name="Huang K."/>
            <person name="Zucker J."/>
            <person name="Coleman M.L."/>
            <person name="Rodrigue S."/>
            <person name="Chen F."/>
            <person name="Lapidus A."/>
            <person name="Ferriera S."/>
            <person name="Johnson J."/>
            <person name="Steglich C."/>
            <person name="Church G.M."/>
            <person name="Richardson P."/>
            <person name="Chisholm S.W."/>
        </authorList>
    </citation>
    <scope>NUCLEOTIDE SEQUENCE [LARGE SCALE GENOMIC DNA]</scope>
    <source>
        <strain evidence="2 3">MIT 9303</strain>
    </source>
</reference>
<gene>
    <name evidence="2" type="ordered locus">P9303_10841</name>
</gene>
<dbReference type="Gene3D" id="3.40.630.30">
    <property type="match status" value="1"/>
</dbReference>
<dbReference type="GO" id="GO:0016747">
    <property type="term" value="F:acyltransferase activity, transferring groups other than amino-acyl groups"/>
    <property type="evidence" value="ECO:0007669"/>
    <property type="project" value="InterPro"/>
</dbReference>
<dbReference type="SUPFAM" id="SSF55729">
    <property type="entry name" value="Acyl-CoA N-acyltransferases (Nat)"/>
    <property type="match status" value="1"/>
</dbReference>
<evidence type="ECO:0000259" key="1">
    <source>
        <dbReference type="PROSITE" id="PS51186"/>
    </source>
</evidence>
<dbReference type="BioCyc" id="PMAR59922:G1G80-963-MONOMER"/>
<dbReference type="InterPro" id="IPR016181">
    <property type="entry name" value="Acyl_CoA_acyltransferase"/>
</dbReference>
<dbReference type="KEGG" id="pmf:P9303_10841"/>
<protein>
    <recommendedName>
        <fullName evidence="1">N-acetyltransferase domain-containing protein</fullName>
    </recommendedName>
</protein>
<sequence length="261" mass="30023">MTSKHPITEIENNLFSFLKLFNHWRRTNIHDTKEMLMLKTNIPCPIFNSISRADLSTDVIEETLDKLINEYQSASLPILWWISPSTRPADLGQRLLARGFQVEKSIGMACNLRNEYPHDSPRLQLSIRRVKNNNELKTWCYVMCTAFGMSNDYIEYFYELFSSIGLDSYNTCRHYLAFDKDKAVATSTMLINDSVAGFYNIATIEEFRNMGIGSAMMNALITESISKKCKLSILHASQSGFNLYKSFGFNNYCNITQYSLI</sequence>
<proteinExistence type="predicted"/>
<dbReference type="RefSeq" id="WP_011825736.1">
    <property type="nucleotide sequence ID" value="NC_008820.1"/>
</dbReference>
<dbReference type="InterPro" id="IPR000182">
    <property type="entry name" value="GNAT_dom"/>
</dbReference>
<feature type="domain" description="N-acetyltransferase" evidence="1">
    <location>
        <begin position="125"/>
        <end position="261"/>
    </location>
</feature>
<dbReference type="EMBL" id="CP000554">
    <property type="protein sequence ID" value="ABM77833.1"/>
    <property type="molecule type" value="Genomic_DNA"/>
</dbReference>
<dbReference type="AlphaFoldDB" id="A2C8M3"/>
<dbReference type="CDD" id="cd04301">
    <property type="entry name" value="NAT_SF"/>
    <property type="match status" value="1"/>
</dbReference>
<dbReference type="Pfam" id="PF00583">
    <property type="entry name" value="Acetyltransf_1"/>
    <property type="match status" value="1"/>
</dbReference>
<name>A2C8M3_PROM3</name>
<dbReference type="HOGENOM" id="CLU_072512_0_0_3"/>
<evidence type="ECO:0000313" key="3">
    <source>
        <dbReference type="Proteomes" id="UP000002274"/>
    </source>
</evidence>
<organism evidence="2 3">
    <name type="scientific">Prochlorococcus marinus (strain MIT 9303)</name>
    <dbReference type="NCBI Taxonomy" id="59922"/>
    <lineage>
        <taxon>Bacteria</taxon>
        <taxon>Bacillati</taxon>
        <taxon>Cyanobacteriota</taxon>
        <taxon>Cyanophyceae</taxon>
        <taxon>Synechococcales</taxon>
        <taxon>Prochlorococcaceae</taxon>
        <taxon>Prochlorococcus</taxon>
    </lineage>
</organism>
<dbReference type="PROSITE" id="PS51186">
    <property type="entry name" value="GNAT"/>
    <property type="match status" value="1"/>
</dbReference>
<dbReference type="STRING" id="59922.P9303_10841"/>